<gene>
    <name evidence="1" type="ORF">TM448B05239_0004</name>
</gene>
<evidence type="ECO:0000313" key="1">
    <source>
        <dbReference type="EMBL" id="QJI03841.1"/>
    </source>
</evidence>
<sequence>MKTIWVSDEAHSELIAIAAYLTMESKKKKTIADAVEYLLEYKRREIEK</sequence>
<dbReference type="EMBL" id="MT145124">
    <property type="protein sequence ID" value="QJI03841.1"/>
    <property type="molecule type" value="Genomic_DNA"/>
</dbReference>
<accession>A0A6M3Y0U0</accession>
<dbReference type="AlphaFoldDB" id="A0A6M3Y0U0"/>
<proteinExistence type="predicted"/>
<name>A0A6M3Y0U0_9ZZZZ</name>
<reference evidence="1" key="1">
    <citation type="submission" date="2020-03" db="EMBL/GenBank/DDBJ databases">
        <title>The deep terrestrial virosphere.</title>
        <authorList>
            <person name="Holmfeldt K."/>
            <person name="Nilsson E."/>
            <person name="Simone D."/>
            <person name="Lopez-Fernandez M."/>
            <person name="Wu X."/>
            <person name="de Brujin I."/>
            <person name="Lundin D."/>
            <person name="Andersson A."/>
            <person name="Bertilsson S."/>
            <person name="Dopson M."/>
        </authorList>
    </citation>
    <scope>NUCLEOTIDE SEQUENCE</scope>
    <source>
        <strain evidence="1">TM448B05239</strain>
    </source>
</reference>
<protein>
    <submittedName>
        <fullName evidence="1">Uncharacterized protein</fullName>
    </submittedName>
</protein>
<organism evidence="1">
    <name type="scientific">viral metagenome</name>
    <dbReference type="NCBI Taxonomy" id="1070528"/>
    <lineage>
        <taxon>unclassified sequences</taxon>
        <taxon>metagenomes</taxon>
        <taxon>organismal metagenomes</taxon>
    </lineage>
</organism>